<accession>A0A448WLK6</accession>
<evidence type="ECO:0000313" key="1">
    <source>
        <dbReference type="EMBL" id="VEL14798.1"/>
    </source>
</evidence>
<organism evidence="1 2">
    <name type="scientific">Protopolystoma xenopodis</name>
    <dbReference type="NCBI Taxonomy" id="117903"/>
    <lineage>
        <taxon>Eukaryota</taxon>
        <taxon>Metazoa</taxon>
        <taxon>Spiralia</taxon>
        <taxon>Lophotrochozoa</taxon>
        <taxon>Platyhelminthes</taxon>
        <taxon>Monogenea</taxon>
        <taxon>Polyopisthocotylea</taxon>
        <taxon>Polystomatidea</taxon>
        <taxon>Polystomatidae</taxon>
        <taxon>Protopolystoma</taxon>
    </lineage>
</organism>
<dbReference type="AlphaFoldDB" id="A0A448WLK6"/>
<proteinExistence type="predicted"/>
<dbReference type="EMBL" id="CAAALY010022371">
    <property type="protein sequence ID" value="VEL14798.1"/>
    <property type="molecule type" value="Genomic_DNA"/>
</dbReference>
<sequence length="275" mass="29161">MSDMPCIHSIASTSASHSTFQPRLPRVSLDSICSSNCSSIDSFSRPRYPPGVNHLRLATNNAHPYEASRQALLLCSAPTPRHRAGEGHKLSFSLPCSRSSSASSATSASSSSVHSIVGSAASGASYHNCHGRASSCESSSSSSSSSSSLSASECSDVFPIKPLKSLPLTTDSNGLKTAASPQESTTSTIISTSITRMPNPQSSDHIIGVRHKFSQFWATEISDQEILTTKNNDRQLCIPDSSAKHWGPIPSCQSLSATAGHENFACKFNLYCYLS</sequence>
<comment type="caution">
    <text evidence="1">The sequence shown here is derived from an EMBL/GenBank/DDBJ whole genome shotgun (WGS) entry which is preliminary data.</text>
</comment>
<dbReference type="Proteomes" id="UP000784294">
    <property type="component" value="Unassembled WGS sequence"/>
</dbReference>
<name>A0A448WLK6_9PLAT</name>
<protein>
    <submittedName>
        <fullName evidence="1">Uncharacterized protein</fullName>
    </submittedName>
</protein>
<evidence type="ECO:0000313" key="2">
    <source>
        <dbReference type="Proteomes" id="UP000784294"/>
    </source>
</evidence>
<keyword evidence="2" id="KW-1185">Reference proteome</keyword>
<reference evidence="1" key="1">
    <citation type="submission" date="2018-11" db="EMBL/GenBank/DDBJ databases">
        <authorList>
            <consortium name="Pathogen Informatics"/>
        </authorList>
    </citation>
    <scope>NUCLEOTIDE SEQUENCE</scope>
</reference>
<gene>
    <name evidence="1" type="ORF">PXEA_LOCUS8238</name>
</gene>